<sequence>MTEATDRGRHAERPRDIPKPGWREILKRTMSEVTADHVLIVSAGVAFFGLLAIFPGIAALVSIAGMILDPATVEQQVAQLSGVLPEDAASILQDQAAKVASGQGAAGLAAVVGLLLTLYSASKGTKSLMEGMNIAYDEDEKRNLIKLNVVALVLTLGLILGFAVALAVTVAAPALLGSMGLSSGVQTAVNWLRWPLLGVFAILGLAVLYRYGPSRADPKWRWVTPGAVIATILWVAGSILFSVYVRNFGSYNATYGALGGVIILLMWFWLSSFIVLLGAELNSEMEHQTARDSTTGKPRPRGERGAVKADTLPRKD</sequence>
<dbReference type="OrthoDB" id="9781030at2"/>
<feature type="transmembrane region" description="Helical" evidence="7">
    <location>
        <begin position="192"/>
        <end position="211"/>
    </location>
</feature>
<organism evidence="8 9">
    <name type="scientific">Tranquillimonas alkanivorans</name>
    <dbReference type="NCBI Taxonomy" id="441119"/>
    <lineage>
        <taxon>Bacteria</taxon>
        <taxon>Pseudomonadati</taxon>
        <taxon>Pseudomonadota</taxon>
        <taxon>Alphaproteobacteria</taxon>
        <taxon>Rhodobacterales</taxon>
        <taxon>Roseobacteraceae</taxon>
        <taxon>Tranquillimonas</taxon>
    </lineage>
</organism>
<keyword evidence="2" id="KW-1003">Cell membrane</keyword>
<dbReference type="AlphaFoldDB" id="A0A1I5T4Q1"/>
<dbReference type="Pfam" id="PF03631">
    <property type="entry name" value="Virul_fac_BrkB"/>
    <property type="match status" value="1"/>
</dbReference>
<protein>
    <submittedName>
        <fullName evidence="8">Membrane protein</fullName>
    </submittedName>
</protein>
<dbReference type="EMBL" id="FOXA01000012">
    <property type="protein sequence ID" value="SFP77486.1"/>
    <property type="molecule type" value="Genomic_DNA"/>
</dbReference>
<dbReference type="GO" id="GO:0005886">
    <property type="term" value="C:plasma membrane"/>
    <property type="evidence" value="ECO:0007669"/>
    <property type="project" value="UniProtKB-SubCell"/>
</dbReference>
<dbReference type="InterPro" id="IPR017039">
    <property type="entry name" value="Virul_fac_BrkB"/>
</dbReference>
<keyword evidence="9" id="KW-1185">Reference proteome</keyword>
<feature type="region of interest" description="Disordered" evidence="6">
    <location>
        <begin position="1"/>
        <end position="20"/>
    </location>
</feature>
<comment type="subcellular location">
    <subcellularLocation>
        <location evidence="1">Cell membrane</location>
        <topology evidence="1">Multi-pass membrane protein</topology>
    </subcellularLocation>
</comment>
<keyword evidence="5 7" id="KW-0472">Membrane</keyword>
<feature type="transmembrane region" description="Helical" evidence="7">
    <location>
        <begin position="104"/>
        <end position="122"/>
    </location>
</feature>
<dbReference type="RefSeq" id="WP_093423512.1">
    <property type="nucleotide sequence ID" value="NZ_FOXA01000012.1"/>
</dbReference>
<reference evidence="8 9" key="1">
    <citation type="submission" date="2016-10" db="EMBL/GenBank/DDBJ databases">
        <authorList>
            <person name="de Groot N.N."/>
        </authorList>
    </citation>
    <scope>NUCLEOTIDE SEQUENCE [LARGE SCALE GENOMIC DNA]</scope>
    <source>
        <strain evidence="8 9">DSM 19547</strain>
    </source>
</reference>
<dbReference type="Proteomes" id="UP000199356">
    <property type="component" value="Unassembled WGS sequence"/>
</dbReference>
<dbReference type="PANTHER" id="PTHR30213:SF0">
    <property type="entry name" value="UPF0761 MEMBRANE PROTEIN YIHY"/>
    <property type="match status" value="1"/>
</dbReference>
<feature type="transmembrane region" description="Helical" evidence="7">
    <location>
        <begin position="257"/>
        <end position="279"/>
    </location>
</feature>
<feature type="transmembrane region" description="Helical" evidence="7">
    <location>
        <begin position="223"/>
        <end position="245"/>
    </location>
</feature>
<evidence type="ECO:0000313" key="9">
    <source>
        <dbReference type="Proteomes" id="UP000199356"/>
    </source>
</evidence>
<dbReference type="PANTHER" id="PTHR30213">
    <property type="entry name" value="INNER MEMBRANE PROTEIN YHJD"/>
    <property type="match status" value="1"/>
</dbReference>
<gene>
    <name evidence="8" type="ORF">SAMN04488047_112128</name>
</gene>
<dbReference type="NCBIfam" id="TIGR00765">
    <property type="entry name" value="yihY_not_rbn"/>
    <property type="match status" value="1"/>
</dbReference>
<feature type="transmembrane region" description="Helical" evidence="7">
    <location>
        <begin position="38"/>
        <end position="68"/>
    </location>
</feature>
<accession>A0A1I5T4Q1</accession>
<feature type="compositionally biased region" description="Basic and acidic residues" evidence="6">
    <location>
        <begin position="300"/>
        <end position="316"/>
    </location>
</feature>
<evidence type="ECO:0000256" key="7">
    <source>
        <dbReference type="SAM" id="Phobius"/>
    </source>
</evidence>
<evidence type="ECO:0000256" key="6">
    <source>
        <dbReference type="SAM" id="MobiDB-lite"/>
    </source>
</evidence>
<keyword evidence="4 7" id="KW-1133">Transmembrane helix</keyword>
<proteinExistence type="predicted"/>
<feature type="transmembrane region" description="Helical" evidence="7">
    <location>
        <begin position="149"/>
        <end position="172"/>
    </location>
</feature>
<evidence type="ECO:0000313" key="8">
    <source>
        <dbReference type="EMBL" id="SFP77486.1"/>
    </source>
</evidence>
<evidence type="ECO:0000256" key="4">
    <source>
        <dbReference type="ARBA" id="ARBA00022989"/>
    </source>
</evidence>
<evidence type="ECO:0000256" key="2">
    <source>
        <dbReference type="ARBA" id="ARBA00022475"/>
    </source>
</evidence>
<name>A0A1I5T4Q1_9RHOB</name>
<evidence type="ECO:0000256" key="5">
    <source>
        <dbReference type="ARBA" id="ARBA00023136"/>
    </source>
</evidence>
<dbReference type="PIRSF" id="PIRSF035875">
    <property type="entry name" value="RNase_BN"/>
    <property type="match status" value="1"/>
</dbReference>
<keyword evidence="3 7" id="KW-0812">Transmembrane</keyword>
<dbReference type="STRING" id="441119.SAMN04488047_112128"/>
<evidence type="ECO:0000256" key="3">
    <source>
        <dbReference type="ARBA" id="ARBA00022692"/>
    </source>
</evidence>
<feature type="region of interest" description="Disordered" evidence="6">
    <location>
        <begin position="288"/>
        <end position="316"/>
    </location>
</feature>
<evidence type="ECO:0000256" key="1">
    <source>
        <dbReference type="ARBA" id="ARBA00004651"/>
    </source>
</evidence>